<dbReference type="RefSeq" id="WP_369668500.1">
    <property type="nucleotide sequence ID" value="NZ_JBDKXB010000043.1"/>
</dbReference>
<dbReference type="PANTHER" id="PTHR30632:SF14">
    <property type="entry name" value="TUNGSTATE_MOLYBDATE_CHROMATE-BINDING PROTEIN MODA"/>
    <property type="match status" value="1"/>
</dbReference>
<dbReference type="EMBL" id="JBDKXB010000043">
    <property type="protein sequence ID" value="MEY6434118.1"/>
    <property type="molecule type" value="Genomic_DNA"/>
</dbReference>
<keyword evidence="3 4" id="KW-0732">Signal</keyword>
<evidence type="ECO:0000256" key="1">
    <source>
        <dbReference type="ARBA" id="ARBA00009175"/>
    </source>
</evidence>
<dbReference type="SUPFAM" id="SSF53850">
    <property type="entry name" value="Periplasmic binding protein-like II"/>
    <property type="match status" value="1"/>
</dbReference>
<dbReference type="PIRSF" id="PIRSF004846">
    <property type="entry name" value="ModA"/>
    <property type="match status" value="1"/>
</dbReference>
<dbReference type="Pfam" id="PF13531">
    <property type="entry name" value="SBP_bac_11"/>
    <property type="match status" value="1"/>
</dbReference>
<accession>A0ABV4BHV8</accession>
<dbReference type="Gene3D" id="3.40.190.10">
    <property type="entry name" value="Periplasmic binding protein-like II"/>
    <property type="match status" value="2"/>
</dbReference>
<proteinExistence type="inferred from homology"/>
<comment type="caution">
    <text evidence="5">The sequence shown here is derived from an EMBL/GenBank/DDBJ whole genome shotgun (WGS) entry which is preliminary data.</text>
</comment>
<comment type="similarity">
    <text evidence="1">Belongs to the bacterial solute-binding protein ModA family.</text>
</comment>
<keyword evidence="6" id="KW-1185">Reference proteome</keyword>
<keyword evidence="2" id="KW-0479">Metal-binding</keyword>
<sequence length="253" mass="27293">MKRIVLLMWLLVFGWSGVASAAELRVAVAANFLGTLQQLAALYEEETGDRVTLSAGSSGALYAQIVNGAPFDLFFSADAARPAALVEEGLADPASRFTYALGVPVLWSDSVMDMGDPRALLAGDSFRFLALADPRNAPYGVAAQQILTAFDLWDALDRDRRLVRGQTITQTYSQIASGAAELGFVALAQVKDADGRIAGSHWIPPAELYDPITQDVVMLARARNPDVARQFLDWIRSERATGIIEAAGYQVSQ</sequence>
<organism evidence="5 6">
    <name type="scientific">Thioalkalicoccus limnaeus</name>
    <dbReference type="NCBI Taxonomy" id="120681"/>
    <lineage>
        <taxon>Bacteria</taxon>
        <taxon>Pseudomonadati</taxon>
        <taxon>Pseudomonadota</taxon>
        <taxon>Gammaproteobacteria</taxon>
        <taxon>Chromatiales</taxon>
        <taxon>Chromatiaceae</taxon>
        <taxon>Thioalkalicoccus</taxon>
    </lineage>
</organism>
<evidence type="ECO:0000313" key="5">
    <source>
        <dbReference type="EMBL" id="MEY6434118.1"/>
    </source>
</evidence>
<evidence type="ECO:0000256" key="2">
    <source>
        <dbReference type="ARBA" id="ARBA00022723"/>
    </source>
</evidence>
<feature type="signal peptide" evidence="4">
    <location>
        <begin position="1"/>
        <end position="21"/>
    </location>
</feature>
<evidence type="ECO:0000313" key="6">
    <source>
        <dbReference type="Proteomes" id="UP001564408"/>
    </source>
</evidence>
<dbReference type="PANTHER" id="PTHR30632">
    <property type="entry name" value="MOLYBDATE-BINDING PERIPLASMIC PROTEIN"/>
    <property type="match status" value="1"/>
</dbReference>
<evidence type="ECO:0000256" key="4">
    <source>
        <dbReference type="SAM" id="SignalP"/>
    </source>
</evidence>
<dbReference type="CDD" id="cd13539">
    <property type="entry name" value="PBP2_AvModA"/>
    <property type="match status" value="1"/>
</dbReference>
<dbReference type="NCBIfam" id="TIGR01256">
    <property type="entry name" value="modA"/>
    <property type="match status" value="1"/>
</dbReference>
<evidence type="ECO:0000256" key="3">
    <source>
        <dbReference type="ARBA" id="ARBA00022729"/>
    </source>
</evidence>
<name>A0ABV4BHV8_9GAMM</name>
<gene>
    <name evidence="5" type="primary">modA</name>
    <name evidence="5" type="ORF">ABC977_17070</name>
</gene>
<reference evidence="5 6" key="1">
    <citation type="submission" date="2024-05" db="EMBL/GenBank/DDBJ databases">
        <title>Genome Sequence and Characterization of the New Strain Purple Sulfur Bacterium of Genus Thioalkalicoccus.</title>
        <authorList>
            <person name="Bryantseva I.A."/>
            <person name="Kyndt J.A."/>
            <person name="Imhoff J.F."/>
        </authorList>
    </citation>
    <scope>NUCLEOTIDE SEQUENCE [LARGE SCALE GENOMIC DNA]</scope>
    <source>
        <strain evidence="5 6">Um2</strain>
    </source>
</reference>
<dbReference type="InterPro" id="IPR005950">
    <property type="entry name" value="ModA"/>
</dbReference>
<dbReference type="Proteomes" id="UP001564408">
    <property type="component" value="Unassembled WGS sequence"/>
</dbReference>
<feature type="chain" id="PRO_5045768483" evidence="4">
    <location>
        <begin position="22"/>
        <end position="253"/>
    </location>
</feature>
<dbReference type="InterPro" id="IPR044084">
    <property type="entry name" value="AvModA-like_subst-bd"/>
</dbReference>
<protein>
    <submittedName>
        <fullName evidence="5">Molybdate ABC transporter substrate-binding protein</fullName>
    </submittedName>
</protein>
<dbReference type="InterPro" id="IPR050682">
    <property type="entry name" value="ModA/WtpA"/>
</dbReference>